<reference evidence="1 2" key="1">
    <citation type="submission" date="2019-03" db="EMBL/GenBank/DDBJ databases">
        <title>First draft genome of Liparis tanakae, snailfish: a comprehensive survey of snailfish specific genes.</title>
        <authorList>
            <person name="Kim W."/>
            <person name="Song I."/>
            <person name="Jeong J.-H."/>
            <person name="Kim D."/>
            <person name="Kim S."/>
            <person name="Ryu S."/>
            <person name="Song J.Y."/>
            <person name="Lee S.K."/>
        </authorList>
    </citation>
    <scope>NUCLEOTIDE SEQUENCE [LARGE SCALE GENOMIC DNA]</scope>
    <source>
        <tissue evidence="1">Muscle</tissue>
    </source>
</reference>
<protein>
    <submittedName>
        <fullName evidence="1">Uncharacterized protein</fullName>
    </submittedName>
</protein>
<evidence type="ECO:0000313" key="1">
    <source>
        <dbReference type="EMBL" id="TNN56733.1"/>
    </source>
</evidence>
<evidence type="ECO:0000313" key="2">
    <source>
        <dbReference type="Proteomes" id="UP000314294"/>
    </source>
</evidence>
<comment type="caution">
    <text evidence="1">The sequence shown here is derived from an EMBL/GenBank/DDBJ whole genome shotgun (WGS) entry which is preliminary data.</text>
</comment>
<name>A0A4Z2GVG5_9TELE</name>
<proteinExistence type="predicted"/>
<dbReference type="AlphaFoldDB" id="A0A4Z2GVG5"/>
<organism evidence="1 2">
    <name type="scientific">Liparis tanakae</name>
    <name type="common">Tanaka's snailfish</name>
    <dbReference type="NCBI Taxonomy" id="230148"/>
    <lineage>
        <taxon>Eukaryota</taxon>
        <taxon>Metazoa</taxon>
        <taxon>Chordata</taxon>
        <taxon>Craniata</taxon>
        <taxon>Vertebrata</taxon>
        <taxon>Euteleostomi</taxon>
        <taxon>Actinopterygii</taxon>
        <taxon>Neopterygii</taxon>
        <taxon>Teleostei</taxon>
        <taxon>Neoteleostei</taxon>
        <taxon>Acanthomorphata</taxon>
        <taxon>Eupercaria</taxon>
        <taxon>Perciformes</taxon>
        <taxon>Cottioidei</taxon>
        <taxon>Cottales</taxon>
        <taxon>Liparidae</taxon>
        <taxon>Liparis</taxon>
    </lineage>
</organism>
<dbReference type="Proteomes" id="UP000314294">
    <property type="component" value="Unassembled WGS sequence"/>
</dbReference>
<gene>
    <name evidence="1" type="ORF">EYF80_033078</name>
</gene>
<keyword evidence="2" id="KW-1185">Reference proteome</keyword>
<accession>A0A4Z2GVG5</accession>
<sequence length="219" mass="25086">MDGFLLEIMVVQPSKSAMLAMASAAALYSTRQPCFNNSVHSQRSSPAPDAQDRVNFHLNELTVVWVISSGTDRPNAALILKHSPWSYWMCCIAFEDFKVYLFITLSSISAAALNRLKQPGLQSTQPNTCSAVLCSQWPTAYSNFWYQTMGPAMETHNRHCLVRVDVWISNRVFRSSDCSRNPPSNIRRVNRSWVLWIRYRLRNQMWRVANTRPSHQQTA</sequence>
<dbReference type="EMBL" id="SRLO01000422">
    <property type="protein sequence ID" value="TNN56733.1"/>
    <property type="molecule type" value="Genomic_DNA"/>
</dbReference>